<feature type="signal peptide" evidence="1">
    <location>
        <begin position="1"/>
        <end position="21"/>
    </location>
</feature>
<gene>
    <name evidence="2" type="ORF">ACFSQ3_12910</name>
</gene>
<feature type="chain" id="PRO_5045733575" evidence="1">
    <location>
        <begin position="22"/>
        <end position="209"/>
    </location>
</feature>
<evidence type="ECO:0000313" key="2">
    <source>
        <dbReference type="EMBL" id="MFD2599853.1"/>
    </source>
</evidence>
<comment type="caution">
    <text evidence="2">The sequence shown here is derived from an EMBL/GenBank/DDBJ whole genome shotgun (WGS) entry which is preliminary data.</text>
</comment>
<dbReference type="Proteomes" id="UP001597393">
    <property type="component" value="Unassembled WGS sequence"/>
</dbReference>
<accession>A0ABW5NMG3</accession>
<protein>
    <submittedName>
        <fullName evidence="2">Uncharacterized protein</fullName>
    </submittedName>
</protein>
<keyword evidence="3" id="KW-1185">Reference proteome</keyword>
<dbReference type="EMBL" id="JBHUMA010000006">
    <property type="protein sequence ID" value="MFD2599853.1"/>
    <property type="molecule type" value="Genomic_DNA"/>
</dbReference>
<name>A0ABW5NMG3_9SPHI</name>
<proteinExistence type="predicted"/>
<reference evidence="3" key="1">
    <citation type="journal article" date="2019" name="Int. J. Syst. Evol. Microbiol.">
        <title>The Global Catalogue of Microorganisms (GCM) 10K type strain sequencing project: providing services to taxonomists for standard genome sequencing and annotation.</title>
        <authorList>
            <consortium name="The Broad Institute Genomics Platform"/>
            <consortium name="The Broad Institute Genome Sequencing Center for Infectious Disease"/>
            <person name="Wu L."/>
            <person name="Ma J."/>
        </authorList>
    </citation>
    <scope>NUCLEOTIDE SEQUENCE [LARGE SCALE GENOMIC DNA]</scope>
    <source>
        <strain evidence="3">KCTC 42248</strain>
    </source>
</reference>
<organism evidence="2 3">
    <name type="scientific">Sphingobacterium corticis</name>
    <dbReference type="NCBI Taxonomy" id="1812823"/>
    <lineage>
        <taxon>Bacteria</taxon>
        <taxon>Pseudomonadati</taxon>
        <taxon>Bacteroidota</taxon>
        <taxon>Sphingobacteriia</taxon>
        <taxon>Sphingobacteriales</taxon>
        <taxon>Sphingobacteriaceae</taxon>
        <taxon>Sphingobacterium</taxon>
    </lineage>
</organism>
<keyword evidence="1" id="KW-0732">Signal</keyword>
<sequence>MTCFQLLILKKKAAISLIAFGGFLMPGNCANFTERVCLDKMLDHFALREIKKHIVAADTVILEEIKVRGRKINPDSLQVHDYFEKMRPKKQPAWRSVFMDKSNSSVANVIPNRASSTSSLISVDLLSVFRLLKKKDAVDPQLAKRLEEKEQFIDQHFDTVLVKQVTKLTGDSLINFSRDYRPLPEELDDLSTYALIKYIKDRCRLYRGY</sequence>
<dbReference type="RefSeq" id="WP_380869976.1">
    <property type="nucleotide sequence ID" value="NZ_JBHUMA010000006.1"/>
</dbReference>
<evidence type="ECO:0000313" key="3">
    <source>
        <dbReference type="Proteomes" id="UP001597393"/>
    </source>
</evidence>
<evidence type="ECO:0000256" key="1">
    <source>
        <dbReference type="SAM" id="SignalP"/>
    </source>
</evidence>